<dbReference type="InterPro" id="IPR002123">
    <property type="entry name" value="Plipid/glycerol_acylTrfase"/>
</dbReference>
<dbReference type="PANTHER" id="PTHR13778:SF47">
    <property type="entry name" value="LIPOPOLYSACCHARIDE 1,3-GALACTOSYLTRANSFERASE"/>
    <property type="match status" value="1"/>
</dbReference>
<evidence type="ECO:0000256" key="2">
    <source>
        <dbReference type="ARBA" id="ARBA00022679"/>
    </source>
</evidence>
<dbReference type="SMART" id="SM00563">
    <property type="entry name" value="PlsC"/>
    <property type="match status" value="1"/>
</dbReference>
<keyword evidence="6" id="KW-1185">Reference proteome</keyword>
<dbReference type="CDD" id="cd07989">
    <property type="entry name" value="LPLAT_AGPAT-like"/>
    <property type="match status" value="1"/>
</dbReference>
<feature type="domain" description="Phospholipid/glycerol acyltransferase" evidence="4">
    <location>
        <begin position="405"/>
        <end position="531"/>
    </location>
</feature>
<evidence type="ECO:0000259" key="4">
    <source>
        <dbReference type="SMART" id="SM00563"/>
    </source>
</evidence>
<dbReference type="InterPro" id="IPR002495">
    <property type="entry name" value="Glyco_trans_8"/>
</dbReference>
<keyword evidence="1" id="KW-0328">Glycosyltransferase</keyword>
<evidence type="ECO:0000313" key="5">
    <source>
        <dbReference type="EMBL" id="RIA77975.1"/>
    </source>
</evidence>
<sequence>MNQKKIVPIFFACDDKYVKFTMVTLKSIMENASPDFEYRVYILNTDIKEETKEKYSSVSKKGFSVEYVDVSSYYEGIESRLPVRDYYNKTTYFRFFIAEMFEEYDKAIYIDSDTVVLGDISKFFSHDITNYYCGACNEQAMIQTECYGNYVEEVCGVKRDEFFNAGLMLINTKKFREDCVLDQFINLLGVYRFQVTQDEDYLNVICNHKVLWIDNSWNVEIYGEIKYKDEDINMIHYIMWGKPWHMKNGPLGEHFWKYAIMTPGYDEIKEIQENYKEEQVLRDMEQAKILEALAISESLRSDSYYKLLQKGEIAVHSIDRLRIMKKIRSYEVEGRFAEDVEQDPPSREILPGEVDYLKKKVTSKIKTKAAYFVARRFLNKIIRNKQMIIKDIEGIENLRNLDSGAILTCNHFNALDSFAIQVAYETCIKKSERRKRRFYRVIREGNYTSFPGFYGFLMRNCYTLPLATNMKAMQQFMKSTNTLLEKGNFVLVYPEQSMWWNYRKPKPLQKGAFQFAVKSNVPVVPCFITMEDSDIVDSDGFKVQEYTIHIGKPIYPNKEENSKAQINYLMNENYSLWKDIYEKTYNIPLEYAVR</sequence>
<dbReference type="GO" id="GO:0016746">
    <property type="term" value="F:acyltransferase activity"/>
    <property type="evidence" value="ECO:0007669"/>
    <property type="project" value="InterPro"/>
</dbReference>
<dbReference type="EMBL" id="QXEV01000004">
    <property type="protein sequence ID" value="RIA77975.1"/>
    <property type="molecule type" value="Genomic_DNA"/>
</dbReference>
<dbReference type="Pfam" id="PF01553">
    <property type="entry name" value="Acyltransferase"/>
    <property type="match status" value="1"/>
</dbReference>
<dbReference type="Pfam" id="PF01501">
    <property type="entry name" value="Glyco_transf_8"/>
    <property type="match status" value="1"/>
</dbReference>
<proteinExistence type="predicted"/>
<protein>
    <submittedName>
        <fullName evidence="5">Lipopolysaccharide biosynthesis glycosyltransferase</fullName>
    </submittedName>
</protein>
<dbReference type="Proteomes" id="UP000266506">
    <property type="component" value="Unassembled WGS sequence"/>
</dbReference>
<evidence type="ECO:0000313" key="6">
    <source>
        <dbReference type="Proteomes" id="UP000266506"/>
    </source>
</evidence>
<dbReference type="SUPFAM" id="SSF69593">
    <property type="entry name" value="Glycerol-3-phosphate (1)-acyltransferase"/>
    <property type="match status" value="1"/>
</dbReference>
<dbReference type="GO" id="GO:0046872">
    <property type="term" value="F:metal ion binding"/>
    <property type="evidence" value="ECO:0007669"/>
    <property type="project" value="UniProtKB-KW"/>
</dbReference>
<dbReference type="SUPFAM" id="SSF53448">
    <property type="entry name" value="Nucleotide-diphospho-sugar transferases"/>
    <property type="match status" value="1"/>
</dbReference>
<gene>
    <name evidence="5" type="ORF">EI71_00552</name>
</gene>
<keyword evidence="3" id="KW-0479">Metal-binding</keyword>
<dbReference type="PANTHER" id="PTHR13778">
    <property type="entry name" value="GLYCOSYLTRANSFERASE 8 DOMAIN-CONTAINING PROTEIN"/>
    <property type="match status" value="1"/>
</dbReference>
<organism evidence="5 6">
    <name type="scientific">Anaeroplasma bactoclasticum</name>
    <dbReference type="NCBI Taxonomy" id="2088"/>
    <lineage>
        <taxon>Bacteria</taxon>
        <taxon>Bacillati</taxon>
        <taxon>Mycoplasmatota</taxon>
        <taxon>Mollicutes</taxon>
        <taxon>Anaeroplasmatales</taxon>
        <taxon>Anaeroplasmataceae</taxon>
        <taxon>Anaeroplasma</taxon>
    </lineage>
</organism>
<keyword evidence="2 5" id="KW-0808">Transferase</keyword>
<dbReference type="RefSeq" id="WP_119015721.1">
    <property type="nucleotide sequence ID" value="NZ_QXEV01000004.1"/>
</dbReference>
<evidence type="ECO:0000256" key="1">
    <source>
        <dbReference type="ARBA" id="ARBA00022676"/>
    </source>
</evidence>
<reference evidence="5 6" key="1">
    <citation type="submission" date="2018-08" db="EMBL/GenBank/DDBJ databases">
        <title>Genomic Encyclopedia of Archaeal and Bacterial Type Strains, Phase II (KMG-II): from individual species to whole genera.</title>
        <authorList>
            <person name="Goeker M."/>
        </authorList>
    </citation>
    <scope>NUCLEOTIDE SEQUENCE [LARGE SCALE GENOMIC DNA]</scope>
    <source>
        <strain evidence="5 6">ATCC 27112</strain>
    </source>
</reference>
<dbReference type="GO" id="GO:0016757">
    <property type="term" value="F:glycosyltransferase activity"/>
    <property type="evidence" value="ECO:0007669"/>
    <property type="project" value="UniProtKB-KW"/>
</dbReference>
<dbReference type="InterPro" id="IPR029044">
    <property type="entry name" value="Nucleotide-diphossugar_trans"/>
</dbReference>
<dbReference type="InParanoid" id="A0A397S0P4"/>
<accession>A0A397S0P4</accession>
<dbReference type="OrthoDB" id="9802525at2"/>
<comment type="caution">
    <text evidence="5">The sequence shown here is derived from an EMBL/GenBank/DDBJ whole genome shotgun (WGS) entry which is preliminary data.</text>
</comment>
<dbReference type="InterPro" id="IPR050748">
    <property type="entry name" value="Glycosyltrans_8_dom-fam"/>
</dbReference>
<dbReference type="Gene3D" id="3.90.550.10">
    <property type="entry name" value="Spore Coat Polysaccharide Biosynthesis Protein SpsA, Chain A"/>
    <property type="match status" value="1"/>
</dbReference>
<evidence type="ECO:0000256" key="3">
    <source>
        <dbReference type="ARBA" id="ARBA00022723"/>
    </source>
</evidence>
<name>A0A397S0P4_9MOLU</name>
<dbReference type="AlphaFoldDB" id="A0A397S0P4"/>
<dbReference type="CDD" id="cd04194">
    <property type="entry name" value="GT8_A4GalT_like"/>
    <property type="match status" value="1"/>
</dbReference>